<keyword evidence="7" id="KW-1185">Reference proteome</keyword>
<sequence length="253" mass="28406">MRPYILAETNWKALKDERIELAVLPWAATEAHNYHLPYGTDCYEADAIAAAAGEIAWKAGAKITILPTIPFGVNTGQSDIYLDMNLNPSTQMAIIRDLATVLQRQGIPKLLILNSHGGNDFKSILREIGLAFPDMFFSTCNWFQAMDKTAYFEHMGDHADEMETSLILHLQPHLVGPLEEAGDGAEKKSRINALREGWAWAERKWSMVTEDTGIGNPKASSKEKGERFFTDVTQKVAEFMIDLEKLDLADRYE</sequence>
<dbReference type="GO" id="GO:0009231">
    <property type="term" value="P:riboflavin biosynthetic process"/>
    <property type="evidence" value="ECO:0007669"/>
    <property type="project" value="TreeGrafter"/>
</dbReference>
<dbReference type="EMBL" id="FNZH01000001">
    <property type="protein sequence ID" value="SEI77100.1"/>
    <property type="molecule type" value="Genomic_DNA"/>
</dbReference>
<dbReference type="Proteomes" id="UP000199403">
    <property type="component" value="Unassembled WGS sequence"/>
</dbReference>
<dbReference type="SUPFAM" id="SSF102215">
    <property type="entry name" value="Creatininase"/>
    <property type="match status" value="1"/>
</dbReference>
<dbReference type="PANTHER" id="PTHR35005:SF1">
    <property type="entry name" value="2-AMINO-5-FORMYLAMINO-6-RIBOSYLAMINOPYRIMIDIN-4(3H)-ONE 5'-MONOPHOSPHATE DEFORMYLASE"/>
    <property type="match status" value="1"/>
</dbReference>
<evidence type="ECO:0000313" key="7">
    <source>
        <dbReference type="Proteomes" id="UP000199403"/>
    </source>
</evidence>
<evidence type="ECO:0000256" key="1">
    <source>
        <dbReference type="ARBA" id="ARBA00001947"/>
    </source>
</evidence>
<accession>A0A1H6TLI6</accession>
<keyword evidence="3 6" id="KW-0378">Hydrolase</keyword>
<keyword evidence="2" id="KW-0479">Metal-binding</keyword>
<dbReference type="RefSeq" id="WP_092168270.1">
    <property type="nucleotide sequence ID" value="NZ_FNZH01000001.1"/>
</dbReference>
<organism evidence="6 7">
    <name type="scientific">Cyclobacterium xiamenense</name>
    <dbReference type="NCBI Taxonomy" id="1297121"/>
    <lineage>
        <taxon>Bacteria</taxon>
        <taxon>Pseudomonadati</taxon>
        <taxon>Bacteroidota</taxon>
        <taxon>Cytophagia</taxon>
        <taxon>Cytophagales</taxon>
        <taxon>Cyclobacteriaceae</taxon>
        <taxon>Cyclobacterium</taxon>
    </lineage>
</organism>
<evidence type="ECO:0000256" key="3">
    <source>
        <dbReference type="ARBA" id="ARBA00022801"/>
    </source>
</evidence>
<name>A0A1H6TLI6_9BACT</name>
<dbReference type="GO" id="GO:0016811">
    <property type="term" value="F:hydrolase activity, acting on carbon-nitrogen (but not peptide) bonds, in linear amides"/>
    <property type="evidence" value="ECO:0007669"/>
    <property type="project" value="TreeGrafter"/>
</dbReference>
<dbReference type="InterPro" id="IPR003785">
    <property type="entry name" value="Creatininase/forma_Hydrolase"/>
</dbReference>
<proteinExistence type="inferred from homology"/>
<dbReference type="AlphaFoldDB" id="A0A1H6TLI6"/>
<dbReference type="InterPro" id="IPR024087">
    <property type="entry name" value="Creatininase-like_sf"/>
</dbReference>
<evidence type="ECO:0000256" key="5">
    <source>
        <dbReference type="ARBA" id="ARBA00024029"/>
    </source>
</evidence>
<comment type="similarity">
    <text evidence="5">Belongs to the creatininase superfamily.</text>
</comment>
<dbReference type="PANTHER" id="PTHR35005">
    <property type="entry name" value="3-DEHYDRO-SCYLLO-INOSOSE HYDROLASE"/>
    <property type="match status" value="1"/>
</dbReference>
<comment type="cofactor">
    <cofactor evidence="1">
        <name>Zn(2+)</name>
        <dbReference type="ChEBI" id="CHEBI:29105"/>
    </cofactor>
</comment>
<dbReference type="Gene3D" id="3.40.50.10310">
    <property type="entry name" value="Creatininase"/>
    <property type="match status" value="1"/>
</dbReference>
<evidence type="ECO:0000313" key="6">
    <source>
        <dbReference type="EMBL" id="SEI77100.1"/>
    </source>
</evidence>
<protein>
    <submittedName>
        <fullName evidence="6">Creatinine amidohydrolase</fullName>
    </submittedName>
</protein>
<dbReference type="GO" id="GO:0046872">
    <property type="term" value="F:metal ion binding"/>
    <property type="evidence" value="ECO:0007669"/>
    <property type="project" value="UniProtKB-KW"/>
</dbReference>
<evidence type="ECO:0000256" key="4">
    <source>
        <dbReference type="ARBA" id="ARBA00022833"/>
    </source>
</evidence>
<dbReference type="OrthoDB" id="9801445at2"/>
<keyword evidence="4" id="KW-0862">Zinc</keyword>
<dbReference type="STRING" id="1416801.SAMN05192553_101210"/>
<dbReference type="Pfam" id="PF02633">
    <property type="entry name" value="Creatininase"/>
    <property type="match status" value="1"/>
</dbReference>
<evidence type="ECO:0000256" key="2">
    <source>
        <dbReference type="ARBA" id="ARBA00022723"/>
    </source>
</evidence>
<gene>
    <name evidence="6" type="ORF">SAMN05192553_101210</name>
</gene>
<reference evidence="7" key="1">
    <citation type="submission" date="2016-10" db="EMBL/GenBank/DDBJ databases">
        <authorList>
            <person name="Varghese N."/>
            <person name="Submissions S."/>
        </authorList>
    </citation>
    <scope>NUCLEOTIDE SEQUENCE [LARGE SCALE GENOMIC DNA]</scope>
    <source>
        <strain evidence="7">IBRC-M 10761</strain>
    </source>
</reference>